<dbReference type="EMBL" id="FUKP01000050">
    <property type="protein sequence ID" value="SJN29069.1"/>
    <property type="molecule type" value="Genomic_DNA"/>
</dbReference>
<evidence type="ECO:0000256" key="3">
    <source>
        <dbReference type="RuleBase" id="RU000524"/>
    </source>
</evidence>
<dbReference type="PROSITE" id="PS50935">
    <property type="entry name" value="SSB"/>
    <property type="match status" value="1"/>
</dbReference>
<dbReference type="Pfam" id="PF00436">
    <property type="entry name" value="SSB"/>
    <property type="match status" value="1"/>
</dbReference>
<evidence type="ECO:0000256" key="4">
    <source>
        <dbReference type="SAM" id="MobiDB-lite"/>
    </source>
</evidence>
<dbReference type="Gene3D" id="2.40.50.140">
    <property type="entry name" value="Nucleic acid-binding proteins"/>
    <property type="match status" value="1"/>
</dbReference>
<dbReference type="GO" id="GO:0003697">
    <property type="term" value="F:single-stranded DNA binding"/>
    <property type="evidence" value="ECO:0007669"/>
    <property type="project" value="InterPro"/>
</dbReference>
<proteinExistence type="predicted"/>
<evidence type="ECO:0000256" key="1">
    <source>
        <dbReference type="ARBA" id="ARBA00023125"/>
    </source>
</evidence>
<dbReference type="AlphaFoldDB" id="A0A1R4JAR1"/>
<protein>
    <recommendedName>
        <fullName evidence="3">Single-stranded DNA-binding protein</fullName>
    </recommendedName>
</protein>
<reference evidence="6 8" key="2">
    <citation type="submission" date="2019-03" db="EMBL/GenBank/DDBJ databases">
        <title>Reclassification of Micrococcus aloeverae and Micrococcus yunnanensis as later heterotypic synonyms of Micrococcus luteus.</title>
        <authorList>
            <person name="Huang C.-H."/>
        </authorList>
    </citation>
    <scope>NUCLEOTIDE SEQUENCE [LARGE SCALE GENOMIC DNA]</scope>
    <source>
        <strain evidence="6 8">BCRC 12151</strain>
    </source>
</reference>
<feature type="region of interest" description="Disordered" evidence="4">
    <location>
        <begin position="127"/>
        <end position="201"/>
    </location>
</feature>
<accession>A0A1R4JAR1</accession>
<dbReference type="GO" id="GO:0009295">
    <property type="term" value="C:nucleoid"/>
    <property type="evidence" value="ECO:0007669"/>
    <property type="project" value="TreeGrafter"/>
</dbReference>
<dbReference type="InterPro" id="IPR012340">
    <property type="entry name" value="NA-bd_OB-fold"/>
</dbReference>
<reference evidence="5 7" key="1">
    <citation type="submission" date="2017-02" db="EMBL/GenBank/DDBJ databases">
        <authorList>
            <person name="Peterson S.W."/>
        </authorList>
    </citation>
    <scope>NUCLEOTIDE SEQUENCE [LARGE SCALE GENOMIC DNA]</scope>
    <source>
        <strain evidence="5 7">2B3F</strain>
    </source>
</reference>
<dbReference type="SUPFAM" id="SSF50249">
    <property type="entry name" value="Nucleic acid-binding proteins"/>
    <property type="match status" value="1"/>
</dbReference>
<feature type="compositionally biased region" description="Acidic residues" evidence="4">
    <location>
        <begin position="178"/>
        <end position="190"/>
    </location>
</feature>
<dbReference type="InterPro" id="IPR000424">
    <property type="entry name" value="Primosome_PriB/ssb"/>
</dbReference>
<evidence type="ECO:0000313" key="5">
    <source>
        <dbReference type="EMBL" id="SJN29069.1"/>
    </source>
</evidence>
<gene>
    <name evidence="6" type="ORF">E4A49_09035</name>
    <name evidence="5" type="ORF">FM125_07440</name>
</gene>
<dbReference type="PANTHER" id="PTHR10302">
    <property type="entry name" value="SINGLE-STRANDED DNA-BINDING PROTEIN"/>
    <property type="match status" value="1"/>
</dbReference>
<dbReference type="PANTHER" id="PTHR10302:SF0">
    <property type="entry name" value="SINGLE-STRANDED DNA-BINDING PROTEIN, MITOCHONDRIAL"/>
    <property type="match status" value="1"/>
</dbReference>
<dbReference type="RefSeq" id="WP_067190178.1">
    <property type="nucleotide sequence ID" value="NZ_FUKP01000050.1"/>
</dbReference>
<organism evidence="5 7">
    <name type="scientific">Micrococcus lylae</name>
    <dbReference type="NCBI Taxonomy" id="1273"/>
    <lineage>
        <taxon>Bacteria</taxon>
        <taxon>Bacillati</taxon>
        <taxon>Actinomycetota</taxon>
        <taxon>Actinomycetes</taxon>
        <taxon>Micrococcales</taxon>
        <taxon>Micrococcaceae</taxon>
        <taxon>Micrococcus</taxon>
    </lineage>
</organism>
<keyword evidence="1 2" id="KW-0238">DNA-binding</keyword>
<dbReference type="Proteomes" id="UP000196230">
    <property type="component" value="Unassembled WGS sequence"/>
</dbReference>
<evidence type="ECO:0000313" key="6">
    <source>
        <dbReference type="EMBL" id="TFH98317.1"/>
    </source>
</evidence>
<evidence type="ECO:0000313" key="7">
    <source>
        <dbReference type="Proteomes" id="UP000196230"/>
    </source>
</evidence>
<keyword evidence="8" id="KW-1185">Reference proteome</keyword>
<sequence>MQDTITLRGRIATDPAERTTPNGVTVVNFRMATTERRFDRAAGHWADAHTNWYNVAVFGRQATNVLQSTKKGNPLVVVGRQRIRDWSTEERSGTSVDIVADAVGLDLNFGTCAYNKTVSAHQADQDFQVRTGQPGEPQEVDEADVPEGHRVDPDTGELARVGESLADPWSAEVPGDAGGEEAEEEFEEAAAEASERTPSWA</sequence>
<evidence type="ECO:0000313" key="8">
    <source>
        <dbReference type="Proteomes" id="UP000297477"/>
    </source>
</evidence>
<dbReference type="CDD" id="cd04496">
    <property type="entry name" value="SSB_OBF"/>
    <property type="match status" value="1"/>
</dbReference>
<dbReference type="GO" id="GO:0006260">
    <property type="term" value="P:DNA replication"/>
    <property type="evidence" value="ECO:0007669"/>
    <property type="project" value="InterPro"/>
</dbReference>
<dbReference type="OrthoDB" id="4427276at2"/>
<name>A0A1R4JAR1_9MICC</name>
<evidence type="ECO:0000256" key="2">
    <source>
        <dbReference type="PROSITE-ProRule" id="PRU00252"/>
    </source>
</evidence>
<dbReference type="InterPro" id="IPR011344">
    <property type="entry name" value="ssDNA-bd"/>
</dbReference>
<dbReference type="Proteomes" id="UP000297477">
    <property type="component" value="Unassembled WGS sequence"/>
</dbReference>
<dbReference type="NCBIfam" id="TIGR00621">
    <property type="entry name" value="ssb"/>
    <property type="match status" value="1"/>
</dbReference>
<dbReference type="EMBL" id="SPKT01000019">
    <property type="protein sequence ID" value="TFH98317.1"/>
    <property type="molecule type" value="Genomic_DNA"/>
</dbReference>